<dbReference type="Proteomes" id="UP000077315">
    <property type="component" value="Unassembled WGS sequence"/>
</dbReference>
<dbReference type="OrthoDB" id="2262863at2759"/>
<protein>
    <submittedName>
        <fullName evidence="1">Uncharacterized protein</fullName>
    </submittedName>
</protein>
<name>A0A167JW44_PHYB8</name>
<evidence type="ECO:0000313" key="1">
    <source>
        <dbReference type="EMBL" id="OAD66799.1"/>
    </source>
</evidence>
<reference evidence="2" key="1">
    <citation type="submission" date="2015-06" db="EMBL/GenBank/DDBJ databases">
        <title>Expansion of signal transduction pathways in fungi by whole-genome duplication.</title>
        <authorList>
            <consortium name="DOE Joint Genome Institute"/>
            <person name="Corrochano L.M."/>
            <person name="Kuo A."/>
            <person name="Marcet-Houben M."/>
            <person name="Polaino S."/>
            <person name="Salamov A."/>
            <person name="Villalobos J.M."/>
            <person name="Alvarez M.I."/>
            <person name="Avalos J."/>
            <person name="Benito E.P."/>
            <person name="Benoit I."/>
            <person name="Burger G."/>
            <person name="Camino L.P."/>
            <person name="Canovas D."/>
            <person name="Cerda-Olmedo E."/>
            <person name="Cheng J.-F."/>
            <person name="Dominguez A."/>
            <person name="Elias M."/>
            <person name="Eslava A.P."/>
            <person name="Glaser F."/>
            <person name="Grimwood J."/>
            <person name="Gutierrez G."/>
            <person name="Heitman J."/>
            <person name="Henrissat B."/>
            <person name="Iturriaga E.A."/>
            <person name="Lang B.F."/>
            <person name="Lavin J.L."/>
            <person name="Lee S."/>
            <person name="Li W."/>
            <person name="Lindquist E."/>
            <person name="Lopez-Garcia S."/>
            <person name="Luque E.M."/>
            <person name="Marcos A.T."/>
            <person name="Martin J."/>
            <person name="McCluskey K."/>
            <person name="Medina H.R."/>
            <person name="Miralles-Duran A."/>
            <person name="Miyazaki A."/>
            <person name="Munoz-Torres E."/>
            <person name="Oguiza J.A."/>
            <person name="Ohm R."/>
            <person name="Olmedo M."/>
            <person name="Orejas M."/>
            <person name="Ortiz-Castellanos L."/>
            <person name="Pisabarro A.G."/>
            <person name="Rodriguez-Romero J."/>
            <person name="Ruiz-Herrera J."/>
            <person name="Ruiz-Vazquez R."/>
            <person name="Sanz C."/>
            <person name="Schackwitz W."/>
            <person name="Schmutz J."/>
            <person name="Shahriari M."/>
            <person name="Shelest E."/>
            <person name="Silva-Franco F."/>
            <person name="Soanes D."/>
            <person name="Syed K."/>
            <person name="Tagua V.G."/>
            <person name="Talbot N.J."/>
            <person name="Thon M."/>
            <person name="De vries R.P."/>
            <person name="Wiebenga A."/>
            <person name="Yadav J.S."/>
            <person name="Braun E.L."/>
            <person name="Baker S."/>
            <person name="Garre V."/>
            <person name="Horwitz B."/>
            <person name="Torres-Martinez S."/>
            <person name="Idnurm A."/>
            <person name="Herrera-Estrella A."/>
            <person name="Gabaldon T."/>
            <person name="Grigoriev I.V."/>
        </authorList>
    </citation>
    <scope>NUCLEOTIDE SEQUENCE [LARGE SCALE GENOMIC DNA]</scope>
    <source>
        <strain evidence="2">NRRL 1555(-)</strain>
    </source>
</reference>
<evidence type="ECO:0000313" key="2">
    <source>
        <dbReference type="Proteomes" id="UP000077315"/>
    </source>
</evidence>
<dbReference type="RefSeq" id="XP_018284839.1">
    <property type="nucleotide sequence ID" value="XM_018437351.1"/>
</dbReference>
<sequence>MANSTDKRETIMPDVLKTNTSVNARALSFVNHLSGCLLELKAFDLSKNTLVQILHTILIGTAKYLINELVKEILKPYPGKLKRLANGLKEHNILTGLSRKFTQLLRHSGSFLGRDFKMLLQTLSVVLLRDFSNDKIIDPILQVESKFEKYIVQVKYAVNSLIVKLHEFDMANVENPKHLPLSTKLKTHSMTHLTEDIRQFGPVLNFETEKDKQFNKDVCHKFAKQKIMQHNFANGSWINSNRQGEYSGPGIAEFIKSNYDKDKTFYNLFLRESQVLTDNNDTSNITTLKDNFFSAFVIKNSIGTTLSIGLISDSMTTFL</sequence>
<dbReference type="EMBL" id="KV441000">
    <property type="protein sequence ID" value="OAD66799.1"/>
    <property type="molecule type" value="Genomic_DNA"/>
</dbReference>
<gene>
    <name evidence="1" type="ORF">PHYBLDRAFT_174825</name>
</gene>
<dbReference type="InParanoid" id="A0A167JW44"/>
<accession>A0A167JW44</accession>
<dbReference type="AlphaFoldDB" id="A0A167JW44"/>
<dbReference type="GeneID" id="28998257"/>
<organism evidence="1 2">
    <name type="scientific">Phycomyces blakesleeanus (strain ATCC 8743b / DSM 1359 / FGSC 10004 / NBRC 33097 / NRRL 1555)</name>
    <dbReference type="NCBI Taxonomy" id="763407"/>
    <lineage>
        <taxon>Eukaryota</taxon>
        <taxon>Fungi</taxon>
        <taxon>Fungi incertae sedis</taxon>
        <taxon>Mucoromycota</taxon>
        <taxon>Mucoromycotina</taxon>
        <taxon>Mucoromycetes</taxon>
        <taxon>Mucorales</taxon>
        <taxon>Phycomycetaceae</taxon>
        <taxon>Phycomyces</taxon>
    </lineage>
</organism>
<proteinExistence type="predicted"/>
<keyword evidence="2" id="KW-1185">Reference proteome</keyword>
<dbReference type="STRING" id="763407.A0A167JW44"/>
<dbReference type="VEuPathDB" id="FungiDB:PHYBLDRAFT_174825"/>